<dbReference type="Proteomes" id="UP000014977">
    <property type="component" value="Unassembled WGS sequence"/>
</dbReference>
<dbReference type="GO" id="GO:0016491">
    <property type="term" value="F:oxidoreductase activity"/>
    <property type="evidence" value="ECO:0007669"/>
    <property type="project" value="UniProtKB-KW"/>
</dbReference>
<feature type="chain" id="PRO_5011494274" evidence="6">
    <location>
        <begin position="22"/>
        <end position="284"/>
    </location>
</feature>
<dbReference type="PANTHER" id="PTHR13887">
    <property type="entry name" value="GLUTATHIONE S-TRANSFERASE KAPPA"/>
    <property type="match status" value="1"/>
</dbReference>
<reference evidence="8 9" key="1">
    <citation type="journal article" date="2013" name="Genome Announc.">
        <title>Draft genome sequences for three mercury-methylating, sulfate-reducing bacteria.</title>
        <authorList>
            <person name="Brown S.D."/>
            <person name="Hurt R.A.Jr."/>
            <person name="Gilmour C.C."/>
            <person name="Elias D.A."/>
        </authorList>
    </citation>
    <scope>NUCLEOTIDE SEQUENCE [LARGE SCALE GENOMIC DNA]</scope>
    <source>
        <strain evidence="8 9">DSM 2059</strain>
    </source>
</reference>
<evidence type="ECO:0000256" key="3">
    <source>
        <dbReference type="ARBA" id="ARBA00023002"/>
    </source>
</evidence>
<evidence type="ECO:0000313" key="9">
    <source>
        <dbReference type="Proteomes" id="UP000014977"/>
    </source>
</evidence>
<dbReference type="eggNOG" id="COG1651">
    <property type="taxonomic scope" value="Bacteria"/>
</dbReference>
<dbReference type="InterPro" id="IPR036249">
    <property type="entry name" value="Thioredoxin-like_sf"/>
</dbReference>
<keyword evidence="5" id="KW-0676">Redox-active center</keyword>
<accession>S7UUR1</accession>
<gene>
    <name evidence="8" type="ORF">dsmv_2961</name>
</gene>
<comment type="similarity">
    <text evidence="1">Belongs to the thioredoxin family. DsbA subfamily.</text>
</comment>
<dbReference type="InterPro" id="IPR013766">
    <property type="entry name" value="Thioredoxin_domain"/>
</dbReference>
<dbReference type="OrthoDB" id="9784686at2"/>
<evidence type="ECO:0000256" key="6">
    <source>
        <dbReference type="SAM" id="SignalP"/>
    </source>
</evidence>
<evidence type="ECO:0000256" key="1">
    <source>
        <dbReference type="ARBA" id="ARBA00005791"/>
    </source>
</evidence>
<evidence type="ECO:0000313" key="8">
    <source>
        <dbReference type="EMBL" id="EPR37799.1"/>
    </source>
</evidence>
<comment type="caution">
    <text evidence="8">The sequence shown here is derived from an EMBL/GenBank/DDBJ whole genome shotgun (WGS) entry which is preliminary data.</text>
</comment>
<dbReference type="InterPro" id="IPR012336">
    <property type="entry name" value="Thioredoxin-like_fold"/>
</dbReference>
<dbReference type="InterPro" id="IPR011044">
    <property type="entry name" value="Quino_amine_DH_bsu"/>
</dbReference>
<name>S7UUR1_DESML</name>
<dbReference type="RefSeq" id="WP_020878028.1">
    <property type="nucleotide sequence ID" value="NZ_ATHJ01000098.1"/>
</dbReference>
<evidence type="ECO:0000256" key="5">
    <source>
        <dbReference type="ARBA" id="ARBA00023284"/>
    </source>
</evidence>
<dbReference type="SUPFAM" id="SSF50969">
    <property type="entry name" value="YVTN repeat-like/Quinoprotein amine dehydrogenase"/>
    <property type="match status" value="1"/>
</dbReference>
<dbReference type="Gene3D" id="3.40.30.10">
    <property type="entry name" value="Glutaredoxin"/>
    <property type="match status" value="1"/>
</dbReference>
<keyword evidence="9" id="KW-1185">Reference proteome</keyword>
<keyword evidence="4" id="KW-1015">Disulfide bond</keyword>
<proteinExistence type="inferred from homology"/>
<keyword evidence="3" id="KW-0560">Oxidoreductase</keyword>
<dbReference type="SUPFAM" id="SSF52833">
    <property type="entry name" value="Thioredoxin-like"/>
    <property type="match status" value="1"/>
</dbReference>
<evidence type="ECO:0000256" key="4">
    <source>
        <dbReference type="ARBA" id="ARBA00023157"/>
    </source>
</evidence>
<dbReference type="PANTHER" id="PTHR13887:SF14">
    <property type="entry name" value="DISULFIDE BOND FORMATION PROTEIN D"/>
    <property type="match status" value="1"/>
</dbReference>
<dbReference type="EMBL" id="ATHJ01000098">
    <property type="protein sequence ID" value="EPR37799.1"/>
    <property type="molecule type" value="Genomic_DNA"/>
</dbReference>
<dbReference type="STRING" id="897.B2D07_19985"/>
<evidence type="ECO:0000259" key="7">
    <source>
        <dbReference type="PROSITE" id="PS51352"/>
    </source>
</evidence>
<sequence>MRKTILILMLLAMLPPNPVLCENTTEIRLNVVQTLQMALRPVDIAVALNGRRVFALTEAGSLLIYSPDGRLEGSVQLGEGTDIIKATPRDDVLLAGNSREKTLRIITLDMIQEIDTSGLPVKGPMDAPFEIVVFSDFECPSCAELATALDQLTVEYPEQVKVVFMNYPLRSHRHSRAAAAAALAAGRQGRFWEFHDALFDNHDRLSPQKIDEIAQDLKLDTARLKREMSHLEVTAALNRDLTEAARLYVGGTPTVFVNGRILRNHSTESFLSVINRTAPGNEKQ</sequence>
<feature type="domain" description="Thioredoxin" evidence="7">
    <location>
        <begin position="77"/>
        <end position="279"/>
    </location>
</feature>
<dbReference type="Pfam" id="PF13462">
    <property type="entry name" value="Thioredoxin_4"/>
    <property type="match status" value="1"/>
</dbReference>
<dbReference type="PROSITE" id="PS51352">
    <property type="entry name" value="THIOREDOXIN_2"/>
    <property type="match status" value="1"/>
</dbReference>
<feature type="signal peptide" evidence="6">
    <location>
        <begin position="1"/>
        <end position="21"/>
    </location>
</feature>
<dbReference type="AlphaFoldDB" id="S7UUR1"/>
<keyword evidence="2 6" id="KW-0732">Signal</keyword>
<evidence type="ECO:0000256" key="2">
    <source>
        <dbReference type="ARBA" id="ARBA00022729"/>
    </source>
</evidence>
<protein>
    <submittedName>
        <fullName evidence="8">DsbA oxidoreductase</fullName>
    </submittedName>
</protein>
<organism evidence="8 9">
    <name type="scientific">Desulfococcus multivorans DSM 2059</name>
    <dbReference type="NCBI Taxonomy" id="1121405"/>
    <lineage>
        <taxon>Bacteria</taxon>
        <taxon>Pseudomonadati</taxon>
        <taxon>Thermodesulfobacteriota</taxon>
        <taxon>Desulfobacteria</taxon>
        <taxon>Desulfobacterales</taxon>
        <taxon>Desulfococcaceae</taxon>
        <taxon>Desulfococcus</taxon>
    </lineage>
</organism>